<gene>
    <name evidence="3" type="ORF">COV54_00840</name>
</gene>
<evidence type="ECO:0000256" key="1">
    <source>
        <dbReference type="SAM" id="Phobius"/>
    </source>
</evidence>
<dbReference type="EMBL" id="PCWR01000019">
    <property type="protein sequence ID" value="PIR07491.1"/>
    <property type="molecule type" value="Genomic_DNA"/>
</dbReference>
<dbReference type="Pfam" id="PF00535">
    <property type="entry name" value="Glycos_transf_2"/>
    <property type="match status" value="1"/>
</dbReference>
<feature type="transmembrane region" description="Helical" evidence="1">
    <location>
        <begin position="226"/>
        <end position="245"/>
    </location>
</feature>
<feature type="transmembrane region" description="Helical" evidence="1">
    <location>
        <begin position="330"/>
        <end position="353"/>
    </location>
</feature>
<comment type="caution">
    <text evidence="3">The sequence shown here is derived from an EMBL/GenBank/DDBJ whole genome shotgun (WGS) entry which is preliminary data.</text>
</comment>
<dbReference type="Proteomes" id="UP000228867">
    <property type="component" value="Unassembled WGS sequence"/>
</dbReference>
<feature type="transmembrane region" description="Helical" evidence="1">
    <location>
        <begin position="126"/>
        <end position="146"/>
    </location>
</feature>
<sequence length="354" mass="39697">MYEKVSIILPCRNEQEAIGFCLEEIEKTLKQYNLDSEIIVSDSSTDNSAEIASSKGVKVVKHNQEGYGLAIKEGIKNASGEIIIYADVDGTYDFKEIPKFIDALENYDIVIGSRLRGNIENGAMPLSHKIFGIPFINFLLLVLFSIKTSDSQSGYRALRKETFNKLNLKTNGMESATEILIKAKRAKLRIKDISINYFKRRGGISKLKPYRDGLVHLKYIFMQTPMATYFAVGGILFIIGLLGHLSGQEVGYFLNSATVKILFPFVGVQIFFLGLFAKTHLYIQFEEKDEFIKRFYSVFKLKTAIGLGSLLIIVPLLFKITGGIGMFFDPLFVSIIIGFQIVFNAIILSALSIK</sequence>
<dbReference type="AlphaFoldDB" id="A0A2H0NF30"/>
<proteinExistence type="predicted"/>
<dbReference type="InterPro" id="IPR001173">
    <property type="entry name" value="Glyco_trans_2-like"/>
</dbReference>
<evidence type="ECO:0000313" key="4">
    <source>
        <dbReference type="Proteomes" id="UP000228867"/>
    </source>
</evidence>
<keyword evidence="1" id="KW-1133">Transmembrane helix</keyword>
<feature type="transmembrane region" description="Helical" evidence="1">
    <location>
        <begin position="257"/>
        <end position="277"/>
    </location>
</feature>
<protein>
    <recommendedName>
        <fullName evidence="2">Glycosyltransferase 2-like domain-containing protein</fullName>
    </recommendedName>
</protein>
<keyword evidence="1" id="KW-0812">Transmembrane</keyword>
<dbReference type="Gene3D" id="3.90.550.10">
    <property type="entry name" value="Spore Coat Polysaccharide Biosynthesis Protein SpsA, Chain A"/>
    <property type="match status" value="1"/>
</dbReference>
<dbReference type="InterPro" id="IPR029044">
    <property type="entry name" value="Nucleotide-diphossugar_trans"/>
</dbReference>
<organism evidence="3 4">
    <name type="scientific">Candidatus Jorgensenbacteria bacterium CG11_big_fil_rev_8_21_14_0_20_38_23</name>
    <dbReference type="NCBI Taxonomy" id="1974594"/>
    <lineage>
        <taxon>Bacteria</taxon>
        <taxon>Candidatus Joergenseniibacteriota</taxon>
    </lineage>
</organism>
<dbReference type="PANTHER" id="PTHR48090">
    <property type="entry name" value="UNDECAPRENYL-PHOSPHATE 4-DEOXY-4-FORMAMIDO-L-ARABINOSE TRANSFERASE-RELATED"/>
    <property type="match status" value="1"/>
</dbReference>
<keyword evidence="1" id="KW-0472">Membrane</keyword>
<accession>A0A2H0NF30</accession>
<evidence type="ECO:0000313" key="3">
    <source>
        <dbReference type="EMBL" id="PIR07491.1"/>
    </source>
</evidence>
<dbReference type="InterPro" id="IPR050256">
    <property type="entry name" value="Glycosyltransferase_2"/>
</dbReference>
<feature type="transmembrane region" description="Helical" evidence="1">
    <location>
        <begin position="298"/>
        <end position="318"/>
    </location>
</feature>
<feature type="domain" description="Glycosyltransferase 2-like" evidence="2">
    <location>
        <begin position="6"/>
        <end position="165"/>
    </location>
</feature>
<reference evidence="3 4" key="1">
    <citation type="submission" date="2017-09" db="EMBL/GenBank/DDBJ databases">
        <title>Depth-based differentiation of microbial function through sediment-hosted aquifers and enrichment of novel symbionts in the deep terrestrial subsurface.</title>
        <authorList>
            <person name="Probst A.J."/>
            <person name="Ladd B."/>
            <person name="Jarett J.K."/>
            <person name="Geller-Mcgrath D.E."/>
            <person name="Sieber C.M."/>
            <person name="Emerson J.B."/>
            <person name="Anantharaman K."/>
            <person name="Thomas B.C."/>
            <person name="Malmstrom R."/>
            <person name="Stieglmeier M."/>
            <person name="Klingl A."/>
            <person name="Woyke T."/>
            <person name="Ryan C.M."/>
            <person name="Banfield J.F."/>
        </authorList>
    </citation>
    <scope>NUCLEOTIDE SEQUENCE [LARGE SCALE GENOMIC DNA]</scope>
    <source>
        <strain evidence="3">CG11_big_fil_rev_8_21_14_0_20_38_23</strain>
    </source>
</reference>
<evidence type="ECO:0000259" key="2">
    <source>
        <dbReference type="Pfam" id="PF00535"/>
    </source>
</evidence>
<dbReference type="CDD" id="cd04179">
    <property type="entry name" value="DPM_DPG-synthase_like"/>
    <property type="match status" value="1"/>
</dbReference>
<dbReference type="SUPFAM" id="SSF53448">
    <property type="entry name" value="Nucleotide-diphospho-sugar transferases"/>
    <property type="match status" value="1"/>
</dbReference>
<name>A0A2H0NF30_9BACT</name>
<dbReference type="PANTHER" id="PTHR48090:SF7">
    <property type="entry name" value="RFBJ PROTEIN"/>
    <property type="match status" value="1"/>
</dbReference>